<accession>A0ABM8E8E4</accession>
<evidence type="ECO:0000313" key="3">
    <source>
        <dbReference type="Proteomes" id="UP001317629"/>
    </source>
</evidence>
<keyword evidence="3" id="KW-1185">Reference proteome</keyword>
<dbReference type="EMBL" id="AP027142">
    <property type="protein sequence ID" value="BDV34235.1"/>
    <property type="molecule type" value="Genomic_DNA"/>
</dbReference>
<gene>
    <name evidence="2" type="ORF">SS37A_17640</name>
</gene>
<keyword evidence="1" id="KW-0812">Transmembrane</keyword>
<sequence>MTPRRQLMAATAVREATIISRPTAGPTAADGIEDGGHRVAPKFYCNTPSARLRVVLRNALGVILIAGVVRAALAIGAALQ</sequence>
<reference evidence="2 3" key="1">
    <citation type="journal article" date="2023" name="Int. J. Syst. Evol. Microbiol.">
        <title>Methylocystis iwaonis sp. nov., a type II methane-oxidizing bacterium from surface soil of a rice paddy field in Japan, and emended description of the genus Methylocystis (ex Whittenbury et al. 1970) Bowman et al. 1993.</title>
        <authorList>
            <person name="Kaise H."/>
            <person name="Sawadogo J.B."/>
            <person name="Alam M.S."/>
            <person name="Ueno C."/>
            <person name="Dianou D."/>
            <person name="Shinjo R."/>
            <person name="Asakawa S."/>
        </authorList>
    </citation>
    <scope>NUCLEOTIDE SEQUENCE [LARGE SCALE GENOMIC DNA]</scope>
    <source>
        <strain evidence="2 3">SS37A-Re</strain>
    </source>
</reference>
<dbReference type="Proteomes" id="UP001317629">
    <property type="component" value="Chromosome"/>
</dbReference>
<evidence type="ECO:0000256" key="1">
    <source>
        <dbReference type="SAM" id="Phobius"/>
    </source>
</evidence>
<name>A0ABM8E8E4_9HYPH</name>
<feature type="transmembrane region" description="Helical" evidence="1">
    <location>
        <begin position="59"/>
        <end position="79"/>
    </location>
</feature>
<protein>
    <submittedName>
        <fullName evidence="2">Uncharacterized protein</fullName>
    </submittedName>
</protein>
<proteinExistence type="predicted"/>
<keyword evidence="1" id="KW-0472">Membrane</keyword>
<keyword evidence="1" id="KW-1133">Transmembrane helix</keyword>
<evidence type="ECO:0000313" key="2">
    <source>
        <dbReference type="EMBL" id="BDV34235.1"/>
    </source>
</evidence>
<organism evidence="2 3">
    <name type="scientific">Methylocystis iwaonis</name>
    <dbReference type="NCBI Taxonomy" id="2885079"/>
    <lineage>
        <taxon>Bacteria</taxon>
        <taxon>Pseudomonadati</taxon>
        <taxon>Pseudomonadota</taxon>
        <taxon>Alphaproteobacteria</taxon>
        <taxon>Hyphomicrobiales</taxon>
        <taxon>Methylocystaceae</taxon>
        <taxon>Methylocystis</taxon>
    </lineage>
</organism>